<name>A0A0F9IU13_9ZZZZ</name>
<gene>
    <name evidence="1" type="ORF">LCGC14_1538370</name>
</gene>
<dbReference type="AlphaFoldDB" id="A0A0F9IU13"/>
<proteinExistence type="predicted"/>
<comment type="caution">
    <text evidence="1">The sequence shown here is derived from an EMBL/GenBank/DDBJ whole genome shotgun (WGS) entry which is preliminary data.</text>
</comment>
<organism evidence="1">
    <name type="scientific">marine sediment metagenome</name>
    <dbReference type="NCBI Taxonomy" id="412755"/>
    <lineage>
        <taxon>unclassified sequences</taxon>
        <taxon>metagenomes</taxon>
        <taxon>ecological metagenomes</taxon>
    </lineage>
</organism>
<evidence type="ECO:0000313" key="1">
    <source>
        <dbReference type="EMBL" id="KKM60783.1"/>
    </source>
</evidence>
<accession>A0A0F9IU13</accession>
<dbReference type="EMBL" id="LAZR01011611">
    <property type="protein sequence ID" value="KKM60783.1"/>
    <property type="molecule type" value="Genomic_DNA"/>
</dbReference>
<sequence>MQVQLRQLREQEMSFRMVDKRVTNSKGSNRYRNYLRSPKHAGNHGSIKKEVITKSDVEIIEDVMTIQKSNGTYLDKIESVNARRAMGRALQVQREQFRKSIYYMKNRIDISLYKRAVSEDLQQFVDWFNEEFNKLSKSIDKDRWKFR</sequence>
<protein>
    <submittedName>
        <fullName evidence="1">Uncharacterized protein</fullName>
    </submittedName>
</protein>
<reference evidence="1" key="1">
    <citation type="journal article" date="2015" name="Nature">
        <title>Complex archaea that bridge the gap between prokaryotes and eukaryotes.</title>
        <authorList>
            <person name="Spang A."/>
            <person name="Saw J.H."/>
            <person name="Jorgensen S.L."/>
            <person name="Zaremba-Niedzwiedzka K."/>
            <person name="Martijn J."/>
            <person name="Lind A.E."/>
            <person name="van Eijk R."/>
            <person name="Schleper C."/>
            <person name="Guy L."/>
            <person name="Ettema T.J."/>
        </authorList>
    </citation>
    <scope>NUCLEOTIDE SEQUENCE</scope>
</reference>